<dbReference type="AlphaFoldDB" id="A0A445EKD8"/>
<protein>
    <recommendedName>
        <fullName evidence="1">Glyoxalase/fosfomycin resistance/dioxygenase domain-containing protein</fullName>
    </recommendedName>
</protein>
<organism evidence="2 3">
    <name type="scientific">Arachis hypogaea</name>
    <name type="common">Peanut</name>
    <dbReference type="NCBI Taxonomy" id="3818"/>
    <lineage>
        <taxon>Eukaryota</taxon>
        <taxon>Viridiplantae</taxon>
        <taxon>Streptophyta</taxon>
        <taxon>Embryophyta</taxon>
        <taxon>Tracheophyta</taxon>
        <taxon>Spermatophyta</taxon>
        <taxon>Magnoliopsida</taxon>
        <taxon>eudicotyledons</taxon>
        <taxon>Gunneridae</taxon>
        <taxon>Pentapetalae</taxon>
        <taxon>rosids</taxon>
        <taxon>fabids</taxon>
        <taxon>Fabales</taxon>
        <taxon>Fabaceae</taxon>
        <taxon>Papilionoideae</taxon>
        <taxon>50 kb inversion clade</taxon>
        <taxon>dalbergioids sensu lato</taxon>
        <taxon>Dalbergieae</taxon>
        <taxon>Pterocarpus clade</taxon>
        <taxon>Arachis</taxon>
    </lineage>
</organism>
<evidence type="ECO:0000259" key="1">
    <source>
        <dbReference type="Pfam" id="PF00903"/>
    </source>
</evidence>
<dbReference type="SUPFAM" id="SSF54593">
    <property type="entry name" value="Glyoxalase/Bleomycin resistance protein/Dihydroxybiphenyl dioxygenase"/>
    <property type="match status" value="1"/>
</dbReference>
<accession>A0A445EKD8</accession>
<dbReference type="InterPro" id="IPR029068">
    <property type="entry name" value="Glyas_Bleomycin-R_OHBP_Dase"/>
</dbReference>
<proteinExistence type="predicted"/>
<evidence type="ECO:0000313" key="2">
    <source>
        <dbReference type="EMBL" id="RYR75866.1"/>
    </source>
</evidence>
<dbReference type="Gene3D" id="3.10.180.10">
    <property type="entry name" value="2,3-Dihydroxybiphenyl 1,2-Dioxygenase, domain 1"/>
    <property type="match status" value="2"/>
</dbReference>
<feature type="domain" description="Glyoxalase/fosfomycin resistance/dioxygenase" evidence="1">
    <location>
        <begin position="17"/>
        <end position="44"/>
    </location>
</feature>
<keyword evidence="3" id="KW-1185">Reference proteome</keyword>
<dbReference type="InterPro" id="IPR004360">
    <property type="entry name" value="Glyas_Fos-R_dOase_dom"/>
</dbReference>
<dbReference type="Pfam" id="PF00903">
    <property type="entry name" value="Glyoxalase"/>
    <property type="match status" value="1"/>
</dbReference>
<sequence>MANNNNNNNNPLQLKSLNHVSLLCGSVDKSIDFYVNILGFCPIQRPTSFDFNGAWHCESIAAVERRLKQMKIKYVKNIVEENGIYVDQLFFHDPDGWMIEICNCDKLPVVPLCSSSSPFNCNIPNHHLHQQILTMDQQ</sequence>
<reference evidence="2 3" key="1">
    <citation type="submission" date="2019-01" db="EMBL/GenBank/DDBJ databases">
        <title>Sequencing of cultivated peanut Arachis hypogaea provides insights into genome evolution and oil improvement.</title>
        <authorList>
            <person name="Chen X."/>
        </authorList>
    </citation>
    <scope>NUCLEOTIDE SEQUENCE [LARGE SCALE GENOMIC DNA]</scope>
    <source>
        <strain evidence="3">cv. Fuhuasheng</strain>
        <tissue evidence="2">Leaves</tissue>
    </source>
</reference>
<comment type="caution">
    <text evidence="2">The sequence shown here is derived from an EMBL/GenBank/DDBJ whole genome shotgun (WGS) entry which is preliminary data.</text>
</comment>
<dbReference type="PANTHER" id="PTHR46142:SF3">
    <property type="entry name" value="F18B13.24 PROTEIN"/>
    <property type="match status" value="1"/>
</dbReference>
<dbReference type="EMBL" id="SDMP01000001">
    <property type="protein sequence ID" value="RYR75866.1"/>
    <property type="molecule type" value="Genomic_DNA"/>
</dbReference>
<name>A0A445EKD8_ARAHY</name>
<dbReference type="PANTHER" id="PTHR46142">
    <property type="match status" value="1"/>
</dbReference>
<dbReference type="Proteomes" id="UP000289738">
    <property type="component" value="Chromosome A01"/>
</dbReference>
<evidence type="ECO:0000313" key="3">
    <source>
        <dbReference type="Proteomes" id="UP000289738"/>
    </source>
</evidence>
<gene>
    <name evidence="2" type="ORF">Ahy_A01g000454</name>
</gene>